<feature type="transmembrane region" description="Helical" evidence="1">
    <location>
        <begin position="21"/>
        <end position="40"/>
    </location>
</feature>
<keyword evidence="1" id="KW-1133">Transmembrane helix</keyword>
<keyword evidence="3" id="KW-0808">Transferase</keyword>
<feature type="transmembrane region" description="Helical" evidence="1">
    <location>
        <begin position="111"/>
        <end position="127"/>
    </location>
</feature>
<feature type="transmembrane region" description="Helical" evidence="1">
    <location>
        <begin position="163"/>
        <end position="181"/>
    </location>
</feature>
<comment type="caution">
    <text evidence="3">The sequence shown here is derived from an EMBL/GenBank/DDBJ whole genome shotgun (WGS) entry which is preliminary data.</text>
</comment>
<keyword evidence="1" id="KW-0812">Transmembrane</keyword>
<evidence type="ECO:0000259" key="2">
    <source>
        <dbReference type="Pfam" id="PF01757"/>
    </source>
</evidence>
<sequence>MEIPKSLRRHTSSQKFIPEIDSLRFIAVLSVVLVHINAFIKLKTTDDYVDKKHYYSFVSYFIENMGTSGVEIFFVISGFILSLPFANHYLNNSSKPSLKRFYLKRLTRLEPPYFIIMLVLFMAYIFIKHKFSFDQLFPHLVASLTYSHNVIYGRSMLPVINSVAWSLEVEIQFYLLAPLIAKVFVFRKSFRRFSLVTVILAFIAMHNVFTAPFISIYDFIQYFLMGVLLADLYASGESIFGYLHTKTVAIAGFLCICFIWSFPEEHSNFFFRTLWGFILPSLIFLLFYLVLFAGLWKKALNNKYIITIGGMCYSIYLLQNPVISMLQNIFFKNKITNYYIIDYMIQAISMLILILLVSTLFFVLIERPFMKSNWSISLTKKTKGSAASIKYRTLIK</sequence>
<feature type="domain" description="Acyltransferase 3" evidence="2">
    <location>
        <begin position="18"/>
        <end position="362"/>
    </location>
</feature>
<feature type="transmembrane region" description="Helical" evidence="1">
    <location>
        <begin position="219"/>
        <end position="236"/>
    </location>
</feature>
<evidence type="ECO:0000313" key="3">
    <source>
        <dbReference type="EMBL" id="MFD2069333.1"/>
    </source>
</evidence>
<dbReference type="PANTHER" id="PTHR23028">
    <property type="entry name" value="ACETYLTRANSFERASE"/>
    <property type="match status" value="1"/>
</dbReference>
<reference evidence="4" key="1">
    <citation type="journal article" date="2019" name="Int. J. Syst. Evol. Microbiol.">
        <title>The Global Catalogue of Microorganisms (GCM) 10K type strain sequencing project: providing services to taxonomists for standard genome sequencing and annotation.</title>
        <authorList>
            <consortium name="The Broad Institute Genomics Platform"/>
            <consortium name="The Broad Institute Genome Sequencing Center for Infectious Disease"/>
            <person name="Wu L."/>
            <person name="Ma J."/>
        </authorList>
    </citation>
    <scope>NUCLEOTIDE SEQUENCE [LARGE SCALE GENOMIC DNA]</scope>
    <source>
        <strain evidence="4">JCM 16545</strain>
    </source>
</reference>
<keyword evidence="4" id="KW-1185">Reference proteome</keyword>
<feature type="transmembrane region" description="Helical" evidence="1">
    <location>
        <begin position="304"/>
        <end position="323"/>
    </location>
</feature>
<gene>
    <name evidence="3" type="ORF">ACFSKU_20790</name>
</gene>
<feature type="transmembrane region" description="Helical" evidence="1">
    <location>
        <begin position="243"/>
        <end position="262"/>
    </location>
</feature>
<dbReference type="InterPro" id="IPR050879">
    <property type="entry name" value="Acyltransferase_3"/>
</dbReference>
<feature type="transmembrane region" description="Helical" evidence="1">
    <location>
        <begin position="72"/>
        <end position="90"/>
    </location>
</feature>
<dbReference type="InterPro" id="IPR002656">
    <property type="entry name" value="Acyl_transf_3_dom"/>
</dbReference>
<dbReference type="EC" id="2.3.-.-" evidence="3"/>
<keyword evidence="3" id="KW-0012">Acyltransferase</keyword>
<dbReference type="EMBL" id="JBHUHV010000059">
    <property type="protein sequence ID" value="MFD2069333.1"/>
    <property type="molecule type" value="Genomic_DNA"/>
</dbReference>
<feature type="transmembrane region" description="Helical" evidence="1">
    <location>
        <begin position="343"/>
        <end position="365"/>
    </location>
</feature>
<evidence type="ECO:0000256" key="1">
    <source>
        <dbReference type="SAM" id="Phobius"/>
    </source>
</evidence>
<accession>A0ABW4X2X2</accession>
<feature type="transmembrane region" description="Helical" evidence="1">
    <location>
        <begin position="193"/>
        <end position="213"/>
    </location>
</feature>
<dbReference type="RefSeq" id="WP_229961297.1">
    <property type="nucleotide sequence ID" value="NZ_JAJJWI010000011.1"/>
</dbReference>
<dbReference type="Proteomes" id="UP001597369">
    <property type="component" value="Unassembled WGS sequence"/>
</dbReference>
<evidence type="ECO:0000313" key="4">
    <source>
        <dbReference type="Proteomes" id="UP001597369"/>
    </source>
</evidence>
<dbReference type="PANTHER" id="PTHR23028:SF53">
    <property type="entry name" value="ACYL_TRANSF_3 DOMAIN-CONTAINING PROTEIN"/>
    <property type="match status" value="1"/>
</dbReference>
<dbReference type="GO" id="GO:0016746">
    <property type="term" value="F:acyltransferase activity"/>
    <property type="evidence" value="ECO:0007669"/>
    <property type="project" value="UniProtKB-KW"/>
</dbReference>
<dbReference type="Pfam" id="PF01757">
    <property type="entry name" value="Acyl_transf_3"/>
    <property type="match status" value="1"/>
</dbReference>
<feature type="transmembrane region" description="Helical" evidence="1">
    <location>
        <begin position="274"/>
        <end position="292"/>
    </location>
</feature>
<keyword evidence="1" id="KW-0472">Membrane</keyword>
<proteinExistence type="predicted"/>
<protein>
    <submittedName>
        <fullName evidence="3">Acyltransferase family protein</fullName>
        <ecNumber evidence="3">2.3.-.-</ecNumber>
    </submittedName>
</protein>
<name>A0ABW4X2X2_9BACT</name>
<organism evidence="3 4">
    <name type="scientific">Pontibacter silvestris</name>
    <dbReference type="NCBI Taxonomy" id="2305183"/>
    <lineage>
        <taxon>Bacteria</taxon>
        <taxon>Pseudomonadati</taxon>
        <taxon>Bacteroidota</taxon>
        <taxon>Cytophagia</taxon>
        <taxon>Cytophagales</taxon>
        <taxon>Hymenobacteraceae</taxon>
        <taxon>Pontibacter</taxon>
    </lineage>
</organism>